<dbReference type="Pfam" id="PF12833">
    <property type="entry name" value="HTH_18"/>
    <property type="match status" value="1"/>
</dbReference>
<evidence type="ECO:0000256" key="3">
    <source>
        <dbReference type="ARBA" id="ARBA00023163"/>
    </source>
</evidence>
<dbReference type="PANTHER" id="PTHR46796:SF13">
    <property type="entry name" value="HTH-TYPE TRANSCRIPTIONAL ACTIVATOR RHAS"/>
    <property type="match status" value="1"/>
</dbReference>
<organism evidence="5 6">
    <name type="scientific">Gracilibacillus dipsosauri</name>
    <dbReference type="NCBI Taxonomy" id="178340"/>
    <lineage>
        <taxon>Bacteria</taxon>
        <taxon>Bacillati</taxon>
        <taxon>Bacillota</taxon>
        <taxon>Bacilli</taxon>
        <taxon>Bacillales</taxon>
        <taxon>Bacillaceae</taxon>
        <taxon>Gracilibacillus</taxon>
    </lineage>
</organism>
<dbReference type="OrthoDB" id="323290at2"/>
<keyword evidence="6" id="KW-1185">Reference proteome</keyword>
<keyword evidence="2" id="KW-0238">DNA-binding</keyword>
<accession>A0A317L3P5</accession>
<gene>
    <name evidence="5" type="ORF">DLJ74_00460</name>
</gene>
<sequence length="271" mass="31635">MTEFLTYHPPPPLSDYVHIFWYSNGLQSPHEKERVLPDGSIELVINLREDIIKLYDKETHDHFTSYQGSIISGPHSDFVVIDTASQTNTVGIHFKPGGAFPFFPVAIYELWNTHLSLEQLWGDKVKALRERLLEARSPTFMFHILEQFLIKMKKDTTNHPIITYALAKFQSPEYPLRISDITDQINLSPRHFIDIFKKEVGLTPKQFWRVQRFQHILSSIHKVDSIDWMDIALACGYYDQAHFIHDFRSFSGIKPTAYQSNQDFKNHVPLF</sequence>
<dbReference type="AlphaFoldDB" id="A0A317L3P5"/>
<keyword evidence="1" id="KW-0805">Transcription regulation</keyword>
<feature type="domain" description="HTH araC/xylS-type" evidence="4">
    <location>
        <begin position="159"/>
        <end position="261"/>
    </location>
</feature>
<reference evidence="5 6" key="1">
    <citation type="submission" date="2018-05" db="EMBL/GenBank/DDBJ databases">
        <title>Genomic analysis of Gracilibacillus dipsosauri DD1 reveals novel features of a salt-tolerant amylase.</title>
        <authorList>
            <person name="Deutch C.E."/>
            <person name="Yang S."/>
        </authorList>
    </citation>
    <scope>NUCLEOTIDE SEQUENCE [LARGE SCALE GENOMIC DNA]</scope>
    <source>
        <strain evidence="5 6">DD1</strain>
    </source>
</reference>
<evidence type="ECO:0000313" key="6">
    <source>
        <dbReference type="Proteomes" id="UP000245624"/>
    </source>
</evidence>
<dbReference type="PROSITE" id="PS01124">
    <property type="entry name" value="HTH_ARAC_FAMILY_2"/>
    <property type="match status" value="1"/>
</dbReference>
<name>A0A317L3P5_9BACI</name>
<dbReference type="InterPro" id="IPR009057">
    <property type="entry name" value="Homeodomain-like_sf"/>
</dbReference>
<dbReference type="Gene3D" id="1.10.10.60">
    <property type="entry name" value="Homeodomain-like"/>
    <property type="match status" value="1"/>
</dbReference>
<dbReference type="SMART" id="SM00342">
    <property type="entry name" value="HTH_ARAC"/>
    <property type="match status" value="1"/>
</dbReference>
<proteinExistence type="predicted"/>
<dbReference type="Pfam" id="PF20240">
    <property type="entry name" value="DUF6597"/>
    <property type="match status" value="1"/>
</dbReference>
<dbReference type="GO" id="GO:0043565">
    <property type="term" value="F:sequence-specific DNA binding"/>
    <property type="evidence" value="ECO:0007669"/>
    <property type="project" value="InterPro"/>
</dbReference>
<evidence type="ECO:0000313" key="5">
    <source>
        <dbReference type="EMBL" id="PWU70457.1"/>
    </source>
</evidence>
<protein>
    <submittedName>
        <fullName evidence="5">AraC family transcriptional regulator</fullName>
    </submittedName>
</protein>
<dbReference type="SUPFAM" id="SSF46689">
    <property type="entry name" value="Homeodomain-like"/>
    <property type="match status" value="2"/>
</dbReference>
<evidence type="ECO:0000256" key="1">
    <source>
        <dbReference type="ARBA" id="ARBA00023015"/>
    </source>
</evidence>
<comment type="caution">
    <text evidence="5">The sequence shown here is derived from an EMBL/GenBank/DDBJ whole genome shotgun (WGS) entry which is preliminary data.</text>
</comment>
<evidence type="ECO:0000259" key="4">
    <source>
        <dbReference type="PROSITE" id="PS01124"/>
    </source>
</evidence>
<keyword evidence="3" id="KW-0804">Transcription</keyword>
<dbReference type="GO" id="GO:0003700">
    <property type="term" value="F:DNA-binding transcription factor activity"/>
    <property type="evidence" value="ECO:0007669"/>
    <property type="project" value="InterPro"/>
</dbReference>
<evidence type="ECO:0000256" key="2">
    <source>
        <dbReference type="ARBA" id="ARBA00023125"/>
    </source>
</evidence>
<dbReference type="PANTHER" id="PTHR46796">
    <property type="entry name" value="HTH-TYPE TRANSCRIPTIONAL ACTIVATOR RHAS-RELATED"/>
    <property type="match status" value="1"/>
</dbReference>
<dbReference type="RefSeq" id="WP_109982983.1">
    <property type="nucleotide sequence ID" value="NZ_QGTD01000001.1"/>
</dbReference>
<dbReference type="InterPro" id="IPR050204">
    <property type="entry name" value="AraC_XylS_family_regulators"/>
</dbReference>
<dbReference type="EMBL" id="QGTD01000001">
    <property type="protein sequence ID" value="PWU70457.1"/>
    <property type="molecule type" value="Genomic_DNA"/>
</dbReference>
<dbReference type="Proteomes" id="UP000245624">
    <property type="component" value="Unassembled WGS sequence"/>
</dbReference>
<dbReference type="InterPro" id="IPR046532">
    <property type="entry name" value="DUF6597"/>
</dbReference>
<dbReference type="InterPro" id="IPR018060">
    <property type="entry name" value="HTH_AraC"/>
</dbReference>